<dbReference type="Proteomes" id="UP001282288">
    <property type="component" value="Unassembled WGS sequence"/>
</dbReference>
<dbReference type="Pfam" id="PF02861">
    <property type="entry name" value="Clp_N"/>
    <property type="match status" value="1"/>
</dbReference>
<sequence>MSEDAVRDVARSIAEARSAGHGEVSAVHVLLSIARHRGTARSLLDAAGADYETVRAALVAGEGGRLGRELPWSREMETILHLSQSLTRKYFNSTHLLGLILDHDEGCVVLLEGCGVQVAALRAAVAAELG</sequence>
<organism evidence="3 6">
    <name type="scientific">Streptomyces acidiscabies</name>
    <dbReference type="NCBI Taxonomy" id="42234"/>
    <lineage>
        <taxon>Bacteria</taxon>
        <taxon>Bacillati</taxon>
        <taxon>Actinomycetota</taxon>
        <taxon>Actinomycetes</taxon>
        <taxon>Kitasatosporales</taxon>
        <taxon>Streptomycetaceae</taxon>
        <taxon>Streptomyces</taxon>
    </lineage>
</organism>
<dbReference type="RefSeq" id="WP_223786279.1">
    <property type="nucleotide sequence ID" value="NZ_BCML01000043.1"/>
</dbReference>
<dbReference type="InterPro" id="IPR004176">
    <property type="entry name" value="Clp_R_N"/>
</dbReference>
<evidence type="ECO:0000256" key="1">
    <source>
        <dbReference type="PROSITE-ProRule" id="PRU01251"/>
    </source>
</evidence>
<dbReference type="AlphaFoldDB" id="A0AAP6EK60"/>
<dbReference type="GO" id="GO:0008233">
    <property type="term" value="F:peptidase activity"/>
    <property type="evidence" value="ECO:0007669"/>
    <property type="project" value="UniProtKB-KW"/>
</dbReference>
<dbReference type="Gene3D" id="1.10.1780.10">
    <property type="entry name" value="Clp, N-terminal domain"/>
    <property type="match status" value="1"/>
</dbReference>
<dbReference type="SUPFAM" id="SSF81923">
    <property type="entry name" value="Double Clp-N motif"/>
    <property type="match status" value="1"/>
</dbReference>
<dbReference type="GO" id="GO:0006508">
    <property type="term" value="P:proteolysis"/>
    <property type="evidence" value="ECO:0007669"/>
    <property type="project" value="UniProtKB-KW"/>
</dbReference>
<evidence type="ECO:0000313" key="6">
    <source>
        <dbReference type="Proteomes" id="UP001282288"/>
    </source>
</evidence>
<feature type="domain" description="Clp R" evidence="2">
    <location>
        <begin position="1"/>
        <end position="64"/>
    </location>
</feature>
<dbReference type="PROSITE" id="PS51903">
    <property type="entry name" value="CLP_R"/>
    <property type="match status" value="1"/>
</dbReference>
<name>A0AAP6EK60_9ACTN</name>
<dbReference type="Proteomes" id="UP001272987">
    <property type="component" value="Unassembled WGS sequence"/>
</dbReference>
<keyword evidence="5" id="KW-1185">Reference proteome</keyword>
<evidence type="ECO:0000313" key="3">
    <source>
        <dbReference type="EMBL" id="MDX2965719.1"/>
    </source>
</evidence>
<keyword evidence="3" id="KW-0645">Protease</keyword>
<dbReference type="EMBL" id="JARAWP010000001">
    <property type="protein sequence ID" value="MDX3016364.1"/>
    <property type="molecule type" value="Genomic_DNA"/>
</dbReference>
<accession>A0AAP6EK60</accession>
<evidence type="ECO:0000313" key="5">
    <source>
        <dbReference type="Proteomes" id="UP001272987"/>
    </source>
</evidence>
<proteinExistence type="predicted"/>
<keyword evidence="3" id="KW-0378">Hydrolase</keyword>
<keyword evidence="1" id="KW-0677">Repeat</keyword>
<gene>
    <name evidence="3" type="ORF">PV399_39305</name>
    <name evidence="4" type="ORF">PV666_00485</name>
</gene>
<dbReference type="InterPro" id="IPR036628">
    <property type="entry name" value="Clp_N_dom_sf"/>
</dbReference>
<evidence type="ECO:0000259" key="2">
    <source>
        <dbReference type="PROSITE" id="PS51903"/>
    </source>
</evidence>
<comment type="caution">
    <text evidence="3">The sequence shown here is derived from an EMBL/GenBank/DDBJ whole genome shotgun (WGS) entry which is preliminary data.</text>
</comment>
<evidence type="ECO:0000313" key="4">
    <source>
        <dbReference type="EMBL" id="MDX3016364.1"/>
    </source>
</evidence>
<reference evidence="3 5" key="1">
    <citation type="journal article" date="2023" name="Microb. Genom.">
        <title>Mesoterricola silvestris gen. nov., sp. nov., Mesoterricola sediminis sp. nov., Geothrix oryzae sp. nov., Geothrix edaphica sp. nov., Geothrix rubra sp. nov., and Geothrix limicola sp. nov., six novel members of Acidobacteriota isolated from soils.</title>
        <authorList>
            <person name="Weisberg A.J."/>
            <person name="Pearce E."/>
            <person name="Kramer C.G."/>
            <person name="Chang J.H."/>
            <person name="Clarke C.R."/>
        </authorList>
    </citation>
    <scope>NUCLEOTIDE SEQUENCE</scope>
    <source>
        <strain evidence="4 5">NB05-1H</strain>
        <strain evidence="3">NRRL_B-16521</strain>
    </source>
</reference>
<dbReference type="EMBL" id="JARAWC010000045">
    <property type="protein sequence ID" value="MDX2965719.1"/>
    <property type="molecule type" value="Genomic_DNA"/>
</dbReference>
<protein>
    <submittedName>
        <fullName evidence="3">Clp protease N-terminal domain-containing protein</fullName>
    </submittedName>
</protein>